<keyword evidence="4" id="KW-1185">Reference proteome</keyword>
<accession>A0A8J5MUT8</accession>
<name>A0A8J5MUT8_HOMAM</name>
<feature type="signal peptide" evidence="1">
    <location>
        <begin position="1"/>
        <end position="23"/>
    </location>
</feature>
<comment type="caution">
    <text evidence="2">The sequence shown here is derived from an EMBL/GenBank/DDBJ whole genome shotgun (WGS) entry which is preliminary data.</text>
</comment>
<evidence type="ECO:0000256" key="1">
    <source>
        <dbReference type="SAM" id="SignalP"/>
    </source>
</evidence>
<evidence type="ECO:0000313" key="3">
    <source>
        <dbReference type="EMBL" id="KAG7176165.1"/>
    </source>
</evidence>
<dbReference type="EMBL" id="JAHLQT010026234">
    <property type="protein sequence ID" value="KAG7163804.1"/>
    <property type="molecule type" value="Genomic_DNA"/>
</dbReference>
<dbReference type="Proteomes" id="UP000747542">
    <property type="component" value="Unassembled WGS sequence"/>
</dbReference>
<dbReference type="AlphaFoldDB" id="A0A8J5MUT8"/>
<evidence type="ECO:0000313" key="2">
    <source>
        <dbReference type="EMBL" id="KAG7163804.1"/>
    </source>
</evidence>
<dbReference type="EMBL" id="JAHLQT010003980">
    <property type="protein sequence ID" value="KAG7176165.1"/>
    <property type="molecule type" value="Genomic_DNA"/>
</dbReference>
<reference evidence="2" key="1">
    <citation type="journal article" date="2021" name="Sci. Adv.">
        <title>The American lobster genome reveals insights on longevity, neural, and immune adaptations.</title>
        <authorList>
            <person name="Polinski J.M."/>
            <person name="Zimin A.V."/>
            <person name="Clark K.F."/>
            <person name="Kohn A.B."/>
            <person name="Sadowski N."/>
            <person name="Timp W."/>
            <person name="Ptitsyn A."/>
            <person name="Khanna P."/>
            <person name="Romanova D.Y."/>
            <person name="Williams P."/>
            <person name="Greenwood S.J."/>
            <person name="Moroz L.L."/>
            <person name="Walt D.R."/>
            <person name="Bodnar A.G."/>
        </authorList>
    </citation>
    <scope>NUCLEOTIDE SEQUENCE</scope>
    <source>
        <strain evidence="2">GMGI-L3</strain>
    </source>
</reference>
<sequence>MPRHLQEYLRLPMNLVFLTLIWAEDPSNVKNMTTATQLYSKVKDMTTEKFVKRLIDKPDTVISASSVKRKVEKIFKVMCRESLVSLKYDSLNVSQEMTDNLEQTCGGVNILLEEVIGAFLITNNTYSLCAGVKSCLSFPHKGVQDFYSALHIRDSLQGDRPNMSQGPRIIREVLEELHKDDPSSLTLTKYQNVLVHLTGILYVDGGGEVKEDKAEELVRLLHSSGMTDKRQWEDLINDVKCDATLCKYVAKHIPQLVTGDIWVRDSSVSVYTTLLPLGRPDKITVSIEGDPDNIPHMVDLMKVVAACNNCAVHITMTHHWKHPDTCSPSLDSALQDVFKR</sequence>
<proteinExistence type="predicted"/>
<feature type="chain" id="PRO_5036271861" evidence="1">
    <location>
        <begin position="24"/>
        <end position="340"/>
    </location>
</feature>
<gene>
    <name evidence="2" type="ORF">Hamer_G028411</name>
    <name evidence="3" type="ORF">Hamer_G031236</name>
</gene>
<protein>
    <submittedName>
        <fullName evidence="2">Uncharacterized protein</fullName>
    </submittedName>
</protein>
<keyword evidence="1" id="KW-0732">Signal</keyword>
<organism evidence="2 4">
    <name type="scientific">Homarus americanus</name>
    <name type="common">American lobster</name>
    <dbReference type="NCBI Taxonomy" id="6706"/>
    <lineage>
        <taxon>Eukaryota</taxon>
        <taxon>Metazoa</taxon>
        <taxon>Ecdysozoa</taxon>
        <taxon>Arthropoda</taxon>
        <taxon>Crustacea</taxon>
        <taxon>Multicrustacea</taxon>
        <taxon>Malacostraca</taxon>
        <taxon>Eumalacostraca</taxon>
        <taxon>Eucarida</taxon>
        <taxon>Decapoda</taxon>
        <taxon>Pleocyemata</taxon>
        <taxon>Astacidea</taxon>
        <taxon>Nephropoidea</taxon>
        <taxon>Nephropidae</taxon>
        <taxon>Homarus</taxon>
    </lineage>
</organism>
<evidence type="ECO:0000313" key="4">
    <source>
        <dbReference type="Proteomes" id="UP000747542"/>
    </source>
</evidence>